<reference evidence="3 4" key="1">
    <citation type="submission" date="2023-06" db="EMBL/GenBank/DDBJ databases">
        <authorList>
            <person name="Oyuntsetseg B."/>
            <person name="Kim S.B."/>
        </authorList>
    </citation>
    <scope>NUCLEOTIDE SEQUENCE [LARGE SCALE GENOMIC DNA]</scope>
    <source>
        <strain evidence="3 4">2-2</strain>
    </source>
</reference>
<evidence type="ECO:0000313" key="3">
    <source>
        <dbReference type="EMBL" id="WIV59914.1"/>
    </source>
</evidence>
<proteinExistence type="predicted"/>
<feature type="region of interest" description="Disordered" evidence="1">
    <location>
        <begin position="213"/>
        <end position="238"/>
    </location>
</feature>
<organism evidence="3 4">
    <name type="scientific">Amycolatopsis nalaikhensis</name>
    <dbReference type="NCBI Taxonomy" id="715472"/>
    <lineage>
        <taxon>Bacteria</taxon>
        <taxon>Bacillati</taxon>
        <taxon>Actinomycetota</taxon>
        <taxon>Actinomycetes</taxon>
        <taxon>Pseudonocardiales</taxon>
        <taxon>Pseudonocardiaceae</taxon>
        <taxon>Amycolatopsis</taxon>
    </lineage>
</organism>
<keyword evidence="4" id="KW-1185">Reference proteome</keyword>
<dbReference type="EMBL" id="CP127173">
    <property type="protein sequence ID" value="WIV59914.1"/>
    <property type="molecule type" value="Genomic_DNA"/>
</dbReference>
<sequence>MNRTKAIAALAAVVLAAGCGSQDNAGNDGDGGPTLDPTSYTTPLTETTGPTTGATTGGSSGGRVIKIGGPNAENRNPRTPWPTIYADSTSYGCTERHNTGADIPVTVTDARIVGTLVHLDANWHECELQGYDDRPADHGCAGRTLQPDPDLAGRGCLLALRVDPIHAAEHRVVLRLTFRATCRSARERPCGSLTEFPATVQWTADETVTVRDRNFDEVTTSNPPESTSDTATTTTPTS</sequence>
<evidence type="ECO:0000256" key="1">
    <source>
        <dbReference type="SAM" id="MobiDB-lite"/>
    </source>
</evidence>
<keyword evidence="2" id="KW-0732">Signal</keyword>
<feature type="compositionally biased region" description="Low complexity" evidence="1">
    <location>
        <begin position="37"/>
        <end position="54"/>
    </location>
</feature>
<gene>
    <name evidence="3" type="ORF">QP939_15515</name>
</gene>
<dbReference type="RefSeq" id="WP_285457476.1">
    <property type="nucleotide sequence ID" value="NZ_CP127173.1"/>
</dbReference>
<evidence type="ECO:0000313" key="4">
    <source>
        <dbReference type="Proteomes" id="UP001227101"/>
    </source>
</evidence>
<dbReference type="PROSITE" id="PS51257">
    <property type="entry name" value="PROKAR_LIPOPROTEIN"/>
    <property type="match status" value="1"/>
</dbReference>
<accession>A0ABY8XW29</accession>
<feature type="compositionally biased region" description="Low complexity" evidence="1">
    <location>
        <begin position="223"/>
        <end position="238"/>
    </location>
</feature>
<feature type="chain" id="PRO_5046527067" description="Lipoprotein" evidence="2">
    <location>
        <begin position="26"/>
        <end position="238"/>
    </location>
</feature>
<name>A0ABY8XW29_9PSEU</name>
<feature type="region of interest" description="Disordered" evidence="1">
    <location>
        <begin position="23"/>
        <end position="63"/>
    </location>
</feature>
<protein>
    <recommendedName>
        <fullName evidence="5">Lipoprotein</fullName>
    </recommendedName>
</protein>
<feature type="signal peptide" evidence="2">
    <location>
        <begin position="1"/>
        <end position="25"/>
    </location>
</feature>
<dbReference type="Proteomes" id="UP001227101">
    <property type="component" value="Chromosome"/>
</dbReference>
<evidence type="ECO:0008006" key="5">
    <source>
        <dbReference type="Google" id="ProtNLM"/>
    </source>
</evidence>
<evidence type="ECO:0000256" key="2">
    <source>
        <dbReference type="SAM" id="SignalP"/>
    </source>
</evidence>